<dbReference type="Proteomes" id="UP001165960">
    <property type="component" value="Unassembled WGS sequence"/>
</dbReference>
<dbReference type="EMBL" id="QTSX02005701">
    <property type="protein sequence ID" value="KAJ9058918.1"/>
    <property type="molecule type" value="Genomic_DNA"/>
</dbReference>
<evidence type="ECO:0000313" key="2">
    <source>
        <dbReference type="Proteomes" id="UP001165960"/>
    </source>
</evidence>
<comment type="caution">
    <text evidence="1">The sequence shown here is derived from an EMBL/GenBank/DDBJ whole genome shotgun (WGS) entry which is preliminary data.</text>
</comment>
<proteinExistence type="predicted"/>
<sequence>MLSNFIPSYGQYAHLVTNTSTDNGLADLYPSRKPGREGIGSLHSSRKSSVELNFPHDCISVNRKLLEEIFAGEEECTGEERYVFVQLVHLREKFCLASTSEVARKNINDKFANGSPTAQRVLIRIGLRNDTNSKLGDLECFIPIALLREKFGAALENSPFVLSSSRGQILVSDWRVLLWPAPNIELTEAVLDVFLSGNLIDKWDEVQNSITVHFRKSVNALVQGQIFYVGASFGQITARVLHTEPTLQGFVNHATSLVLTRSDESQDSLSPQSLLTSPLSKRIPTSLAMAPSIVVNPFMFVTPPRRLNRVSSGRTSPSIMSRRSSLQDSGTESQWPLFETHWEPQTGATFPLLIRETCECWASLLPGFNDREIDPHSAIIIPVRALSQLKVVSGDWLLVQALGSEPKPPRWCQIFGVTQRQLSKAGLGITTGKDFALIDSILQFNLGAHETSELAMQKVTGASQPATATSITLARIPSPLSNQKALQNSIAVALRSHLAQAPRLVCMGDVIPVIVDEATAQLQPKLVGDAELEDLHFSLSAPGARGLCFLKVTDLAAIPEEQSTSEQAVFALVQTGLVIDSASTKVVQTGLEHSCVPRGLRSFYRLKGCSTDDGPFRQLQSLVRSALDPRAADLDIHCSVLMYGPRGTGKAELVRGVADSLGMHLMEVPCYSWVEESDVKTQDNFGEWFNKASTYAPCIFALSHLEALAKKFSPSDVQQEPWLSTMFAALMHRLYAKRLPHPVVVVAMAESIENFPPGIVGSFRHEIQLEAPPEKARQAILNELTSQVALAADVSIKAIATETAALVANDLVDLVERAGGAALNRLGSAHARAGTAVLGADFDQALAQSRAQYSDSIGAPKIPNVTWDDVGGLASVKSDILDTIQLPLQHPELFTSGAKKRSGILLYGPPGTGKTLLAKAVATSCALNFFSVKGPELLNMYIGESEANVRRVFQKARDAKPCVIFFDELDSVAPKRGEQGDSGGVMDRIVSQLLAELDGMGDGGSVGEVFVIGATNRPDLLDPALLRPGRFDKMLYLGVSQDHGSQLNIIQALTRKFRLDPALDLGDIALQCPFHFTGADFYALCSDAMLKAMTRTANAIEDKVIPPMTVSYYLDHVALPEEIQVVVAKEDFEKALDELSPSVTPSELAHYQEIRQKFASQTLNGISDDITQEHPIPGSNGALQIQIRPSLPNDTPISNYATPKFQAPSPLPSKPQDLPEISELDPEDHHPSEQS</sequence>
<gene>
    <name evidence="1" type="primary">PEX6_1</name>
    <name evidence="1" type="ORF">DSO57_1007323</name>
</gene>
<protein>
    <submittedName>
        <fullName evidence="1">Peroxisomal assembly protein</fullName>
    </submittedName>
</protein>
<reference evidence="1" key="1">
    <citation type="submission" date="2022-04" db="EMBL/GenBank/DDBJ databases">
        <title>Genome of the entomopathogenic fungus Entomophthora muscae.</title>
        <authorList>
            <person name="Elya C."/>
            <person name="Lovett B.R."/>
            <person name="Lee E."/>
            <person name="Macias A.M."/>
            <person name="Hajek A.E."/>
            <person name="De Bivort B.L."/>
            <person name="Kasson M.T."/>
            <person name="De Fine Licht H.H."/>
            <person name="Stajich J.E."/>
        </authorList>
    </citation>
    <scope>NUCLEOTIDE SEQUENCE</scope>
    <source>
        <strain evidence="1">Berkeley</strain>
    </source>
</reference>
<keyword evidence="2" id="KW-1185">Reference proteome</keyword>
<evidence type="ECO:0000313" key="1">
    <source>
        <dbReference type="EMBL" id="KAJ9058918.1"/>
    </source>
</evidence>
<accession>A0ACC2S9F0</accession>
<name>A0ACC2S9F0_9FUNG</name>
<organism evidence="1 2">
    <name type="scientific">Entomophthora muscae</name>
    <dbReference type="NCBI Taxonomy" id="34485"/>
    <lineage>
        <taxon>Eukaryota</taxon>
        <taxon>Fungi</taxon>
        <taxon>Fungi incertae sedis</taxon>
        <taxon>Zoopagomycota</taxon>
        <taxon>Entomophthoromycotina</taxon>
        <taxon>Entomophthoromycetes</taxon>
        <taxon>Entomophthorales</taxon>
        <taxon>Entomophthoraceae</taxon>
        <taxon>Entomophthora</taxon>
    </lineage>
</organism>